<comment type="caution">
    <text evidence="3">The sequence shown here is derived from an EMBL/GenBank/DDBJ whole genome shotgun (WGS) entry which is preliminary data.</text>
</comment>
<evidence type="ECO:0000313" key="3">
    <source>
        <dbReference type="EMBL" id="MDQ2090086.1"/>
    </source>
</evidence>
<dbReference type="PANTHER" id="PTHR21432">
    <property type="entry name" value="ACETYL-COA HYDROLASE-RELATED"/>
    <property type="match status" value="1"/>
</dbReference>
<protein>
    <recommendedName>
        <fullName evidence="2">Acetyl-CoA hydrolase/transferase C-terminal domain-containing protein</fullName>
    </recommendedName>
</protein>
<accession>A0AAE3WBV5</accession>
<dbReference type="EMBL" id="JANHAX010000002">
    <property type="protein sequence ID" value="MDQ2090086.1"/>
    <property type="molecule type" value="Genomic_DNA"/>
</dbReference>
<reference evidence="3" key="1">
    <citation type="submission" date="2022-07" db="EMBL/GenBank/DDBJ databases">
        <authorList>
            <person name="Otstavnykh N."/>
            <person name="Isaeva M."/>
            <person name="Bystritskaya E."/>
        </authorList>
    </citation>
    <scope>NUCLEOTIDE SEQUENCE</scope>
    <source>
        <strain evidence="3">KCTC 52189</strain>
    </source>
</reference>
<evidence type="ECO:0000256" key="1">
    <source>
        <dbReference type="SAM" id="MobiDB-lite"/>
    </source>
</evidence>
<dbReference type="InterPro" id="IPR037171">
    <property type="entry name" value="NagB/RpiA_transferase-like"/>
</dbReference>
<dbReference type="RefSeq" id="WP_306735347.1">
    <property type="nucleotide sequence ID" value="NZ_JANHAX010000002.1"/>
</dbReference>
<dbReference type="InterPro" id="IPR026888">
    <property type="entry name" value="AcetylCoA_hyd_C"/>
</dbReference>
<keyword evidence="4" id="KW-1185">Reference proteome</keyword>
<proteinExistence type="predicted"/>
<organism evidence="3 4">
    <name type="scientific">Marimonas arenosa</name>
    <dbReference type="NCBI Taxonomy" id="1795305"/>
    <lineage>
        <taxon>Bacteria</taxon>
        <taxon>Pseudomonadati</taxon>
        <taxon>Pseudomonadota</taxon>
        <taxon>Alphaproteobacteria</taxon>
        <taxon>Rhodobacterales</taxon>
        <taxon>Paracoccaceae</taxon>
        <taxon>Marimonas</taxon>
    </lineage>
</organism>
<feature type="domain" description="Acetyl-CoA hydrolase/transferase C-terminal" evidence="2">
    <location>
        <begin position="384"/>
        <end position="546"/>
    </location>
</feature>
<dbReference type="AlphaFoldDB" id="A0AAE3WBV5"/>
<dbReference type="Gene3D" id="3.30.750.70">
    <property type="entry name" value="4-hydroxybutyrate coenzyme like domains"/>
    <property type="match status" value="1"/>
</dbReference>
<dbReference type="Proteomes" id="UP001226762">
    <property type="component" value="Unassembled WGS sequence"/>
</dbReference>
<dbReference type="Gene3D" id="3.40.1080.20">
    <property type="entry name" value="Acetyl-CoA hydrolase/transferase C-terminal domain"/>
    <property type="match status" value="1"/>
</dbReference>
<evidence type="ECO:0000259" key="2">
    <source>
        <dbReference type="Pfam" id="PF13336"/>
    </source>
</evidence>
<dbReference type="GO" id="GO:0008775">
    <property type="term" value="F:acetate CoA-transferase activity"/>
    <property type="evidence" value="ECO:0007669"/>
    <property type="project" value="InterPro"/>
</dbReference>
<dbReference type="Pfam" id="PF13336">
    <property type="entry name" value="AcetylCoA_hyd_C"/>
    <property type="match status" value="1"/>
</dbReference>
<dbReference type="InterPro" id="IPR038460">
    <property type="entry name" value="AcetylCoA_hyd_C_sf"/>
</dbReference>
<dbReference type="Gene3D" id="3.40.1080.10">
    <property type="entry name" value="Glutaconate Coenzyme A-transferase"/>
    <property type="match status" value="1"/>
</dbReference>
<evidence type="ECO:0000313" key="4">
    <source>
        <dbReference type="Proteomes" id="UP001226762"/>
    </source>
</evidence>
<sequence length="669" mass="74188">MSDQINDGSFGLVKRNSTTTPRLGLPKHLEERAMTTEWLNDPEVCVEQILSKVGKRIVLGLPLGLGKANTLLNALYRRAEQDPSIKLEICTALTLARPRREADLERRFVDPLFERLAGNYPELAYNLPLQEGTLPSNITVHEFYFSAGTRLASPQAQQHYTSTNYTHAVRELFDRGINVITQLVARRGEGDAARLSLSCNPDLTLDLLPTMRRWEKDGYPVAIAGQVNDQLPFLGGPAILEPSAFDFILDGPEHQFDLFEVPKEPVRTCDYATAFNVASLIPDGGTIQVGIGGFSDALTHALRMRQRDNNQFRDIFERLETQTNAEAITHLEPFEEGLYACSEMLVEGLLQLRHDGILKRRAEHYAEAMGLDKGPLIHSAFYLGSHELYAALRNLGEDELDDIAMTSVAFTNQLYGDEAMKRADRKLGRFINKAMLATPLGAVTSDALEDGRVVSGVGGQYNFIVQGHELPGARSIIILDATRTQKGRVFSNIVWNYGHTTIPRHLRDIIVTEYGVADLRGKSDRDCIAAMLAITDARFQDALLSDAKRAGKIERSFKIPDRWRLNTPKRLDSTLKLWRDKGILPQFPLGSAMTPVEQRLIGGLRKLGSIAHSKPKLLACAARGFAGATPSAGEMECLERLALDHPTSLGERLTRWSILQGLRDAAAEG</sequence>
<reference evidence="3" key="2">
    <citation type="submission" date="2023-02" db="EMBL/GenBank/DDBJ databases">
        <title>'Rhodoalgimonas zhirmunskyi' gen. nov., isolated from a red alga.</title>
        <authorList>
            <person name="Nedashkovskaya O.I."/>
            <person name="Otstavnykh N.Y."/>
            <person name="Bystritskaya E.P."/>
            <person name="Balabanova L.A."/>
            <person name="Isaeva M.P."/>
        </authorList>
    </citation>
    <scope>NUCLEOTIDE SEQUENCE</scope>
    <source>
        <strain evidence="3">KCTC 52189</strain>
    </source>
</reference>
<dbReference type="SUPFAM" id="SSF100950">
    <property type="entry name" value="NagB/RpiA/CoA transferase-like"/>
    <property type="match status" value="1"/>
</dbReference>
<dbReference type="GO" id="GO:0006083">
    <property type="term" value="P:acetate metabolic process"/>
    <property type="evidence" value="ECO:0007669"/>
    <property type="project" value="InterPro"/>
</dbReference>
<dbReference type="PANTHER" id="PTHR21432:SF20">
    <property type="entry name" value="ACETYL-COA HYDROLASE"/>
    <property type="match status" value="1"/>
</dbReference>
<dbReference type="InterPro" id="IPR046433">
    <property type="entry name" value="ActCoA_hydro"/>
</dbReference>
<feature type="region of interest" description="Disordered" evidence="1">
    <location>
        <begin position="1"/>
        <end position="25"/>
    </location>
</feature>
<name>A0AAE3WBV5_9RHOB</name>
<gene>
    <name evidence="3" type="ORF">NO357_09270</name>
</gene>